<dbReference type="EMBL" id="CP115396">
    <property type="protein sequence ID" value="WBO85058.1"/>
    <property type="molecule type" value="Genomic_DNA"/>
</dbReference>
<feature type="compositionally biased region" description="Basic residues" evidence="1">
    <location>
        <begin position="8"/>
        <end position="22"/>
    </location>
</feature>
<dbReference type="RefSeq" id="WP_270127635.1">
    <property type="nucleotide sequence ID" value="NZ_CP115396.1"/>
</dbReference>
<organism evidence="3 4">
    <name type="scientific">Hymenobacter yonginensis</name>
    <dbReference type="NCBI Taxonomy" id="748197"/>
    <lineage>
        <taxon>Bacteria</taxon>
        <taxon>Pseudomonadati</taxon>
        <taxon>Bacteroidota</taxon>
        <taxon>Cytophagia</taxon>
        <taxon>Cytophagales</taxon>
        <taxon>Hymenobacteraceae</taxon>
        <taxon>Hymenobacter</taxon>
    </lineage>
</organism>
<keyword evidence="2" id="KW-0472">Membrane</keyword>
<proteinExistence type="predicted"/>
<keyword evidence="2" id="KW-1133">Transmembrane helix</keyword>
<evidence type="ECO:0000313" key="4">
    <source>
        <dbReference type="Proteomes" id="UP001211872"/>
    </source>
</evidence>
<protein>
    <submittedName>
        <fullName evidence="3">Uncharacterized protein</fullName>
    </submittedName>
</protein>
<dbReference type="Proteomes" id="UP001211872">
    <property type="component" value="Chromosome"/>
</dbReference>
<accession>A0ABY7PQY2</accession>
<keyword evidence="4" id="KW-1185">Reference proteome</keyword>
<sequence length="51" mass="6137">MEKDAVIRHSRRQRTSRRSSRPRIRRETLLASALLALLVGFVLYHAWRYGW</sequence>
<gene>
    <name evidence="3" type="ORF">O9Z63_02190</name>
</gene>
<evidence type="ECO:0000256" key="1">
    <source>
        <dbReference type="SAM" id="MobiDB-lite"/>
    </source>
</evidence>
<evidence type="ECO:0000313" key="3">
    <source>
        <dbReference type="EMBL" id="WBO85058.1"/>
    </source>
</evidence>
<reference evidence="3 4" key="1">
    <citation type="journal article" date="2011" name="Int. J. Syst. Evol. Microbiol.">
        <title>Hymenobacter yonginensis sp. nov., isolated from a mesotrophic artificial lake.</title>
        <authorList>
            <person name="Joung Y."/>
            <person name="Cho S.H."/>
            <person name="Kim H."/>
            <person name="Kim S.B."/>
            <person name="Joh K."/>
        </authorList>
    </citation>
    <scope>NUCLEOTIDE SEQUENCE [LARGE SCALE GENOMIC DNA]</scope>
    <source>
        <strain evidence="3 4">KCTC 22745</strain>
    </source>
</reference>
<keyword evidence="2" id="KW-0812">Transmembrane</keyword>
<feature type="region of interest" description="Disordered" evidence="1">
    <location>
        <begin position="1"/>
        <end position="22"/>
    </location>
</feature>
<name>A0ABY7PQY2_9BACT</name>
<evidence type="ECO:0000256" key="2">
    <source>
        <dbReference type="SAM" id="Phobius"/>
    </source>
</evidence>
<feature type="transmembrane region" description="Helical" evidence="2">
    <location>
        <begin position="28"/>
        <end position="47"/>
    </location>
</feature>